<evidence type="ECO:0000259" key="1">
    <source>
        <dbReference type="Pfam" id="PF13460"/>
    </source>
</evidence>
<comment type="caution">
    <text evidence="2">The sequence shown here is derived from an EMBL/GenBank/DDBJ whole genome shotgun (WGS) entry which is preliminary data.</text>
</comment>
<organism evidence="2 3">
    <name type="scientific">Actinocatenispora rupis</name>
    <dbReference type="NCBI Taxonomy" id="519421"/>
    <lineage>
        <taxon>Bacteria</taxon>
        <taxon>Bacillati</taxon>
        <taxon>Actinomycetota</taxon>
        <taxon>Actinomycetes</taxon>
        <taxon>Micromonosporales</taxon>
        <taxon>Micromonosporaceae</taxon>
        <taxon>Actinocatenispora</taxon>
    </lineage>
</organism>
<keyword evidence="3" id="KW-1185">Reference proteome</keyword>
<evidence type="ECO:0000313" key="3">
    <source>
        <dbReference type="Proteomes" id="UP000612808"/>
    </source>
</evidence>
<dbReference type="Pfam" id="PF13460">
    <property type="entry name" value="NAD_binding_10"/>
    <property type="match status" value="1"/>
</dbReference>
<name>A0A8J3J0S3_9ACTN</name>
<dbReference type="InterPro" id="IPR036291">
    <property type="entry name" value="NAD(P)-bd_dom_sf"/>
</dbReference>
<sequence>MTGEAFHDEGTVAMTSDILVTGGTGTLGRQLVPRLTVAGRTVRVLTRHARPDTEHVAYAVGDLATGEGVEAAVDGVDVVVHCAGTGKDDVPTTRRLLRALQTAGRTPHLVFISVVGADAVPVVSGTDRAMFGYFGMKAATERLVADSGLPWTTLRATQFHDLVLTVARGLAKMPVVPLPSGFRFQPVETDEVAERLAELTLADPAGLVPDFAGPRVCGVDELMRAYLSAVGRRRPIVSVPLPGGAARAVRAGAVLNADRAVGTRTWEEFLAERLGRPATEPESPRVPGTGA</sequence>
<dbReference type="PANTHER" id="PTHR12126">
    <property type="entry name" value="NADH-UBIQUINONE OXIDOREDUCTASE 39 KDA SUBUNIT-RELATED"/>
    <property type="match status" value="1"/>
</dbReference>
<dbReference type="GO" id="GO:0044877">
    <property type="term" value="F:protein-containing complex binding"/>
    <property type="evidence" value="ECO:0007669"/>
    <property type="project" value="TreeGrafter"/>
</dbReference>
<reference evidence="2" key="1">
    <citation type="submission" date="2021-01" db="EMBL/GenBank/DDBJ databases">
        <title>Whole genome shotgun sequence of Actinocatenispora rupis NBRC 107355.</title>
        <authorList>
            <person name="Komaki H."/>
            <person name="Tamura T."/>
        </authorList>
    </citation>
    <scope>NUCLEOTIDE SEQUENCE</scope>
    <source>
        <strain evidence="2">NBRC 107355</strain>
    </source>
</reference>
<gene>
    <name evidence="2" type="ORF">Aru02nite_29870</name>
</gene>
<protein>
    <submittedName>
        <fullName evidence="2">Nucleotide-diphosphate-sugar epimerase</fullName>
    </submittedName>
</protein>
<dbReference type="SUPFAM" id="SSF51735">
    <property type="entry name" value="NAD(P)-binding Rossmann-fold domains"/>
    <property type="match status" value="1"/>
</dbReference>
<evidence type="ECO:0000313" key="2">
    <source>
        <dbReference type="EMBL" id="GID12098.1"/>
    </source>
</evidence>
<dbReference type="Gene3D" id="3.40.50.720">
    <property type="entry name" value="NAD(P)-binding Rossmann-like Domain"/>
    <property type="match status" value="1"/>
</dbReference>
<accession>A0A8J3J0S3</accession>
<dbReference type="EMBL" id="BOMB01000017">
    <property type="protein sequence ID" value="GID12098.1"/>
    <property type="molecule type" value="Genomic_DNA"/>
</dbReference>
<dbReference type="InterPro" id="IPR051207">
    <property type="entry name" value="ComplexI_NDUFA9_subunit"/>
</dbReference>
<dbReference type="Proteomes" id="UP000612808">
    <property type="component" value="Unassembled WGS sequence"/>
</dbReference>
<dbReference type="InterPro" id="IPR016040">
    <property type="entry name" value="NAD(P)-bd_dom"/>
</dbReference>
<proteinExistence type="predicted"/>
<dbReference type="AlphaFoldDB" id="A0A8J3J0S3"/>
<dbReference type="PANTHER" id="PTHR12126:SF11">
    <property type="entry name" value="NADH DEHYDROGENASE [UBIQUINONE] 1 ALPHA SUBCOMPLEX SUBUNIT 9, MITOCHONDRIAL"/>
    <property type="match status" value="1"/>
</dbReference>
<feature type="domain" description="NAD(P)-binding" evidence="1">
    <location>
        <begin position="22"/>
        <end position="161"/>
    </location>
</feature>